<comment type="similarity">
    <text evidence="2">Belongs to the CIA30 family.</text>
</comment>
<dbReference type="GO" id="GO:0032981">
    <property type="term" value="P:mitochondrial respiratory chain complex I assembly"/>
    <property type="evidence" value="ECO:0007669"/>
    <property type="project" value="TreeGrafter"/>
</dbReference>
<evidence type="ECO:0000256" key="4">
    <source>
        <dbReference type="ARBA" id="ARBA00023128"/>
    </source>
</evidence>
<dbReference type="PANTHER" id="PTHR13194">
    <property type="entry name" value="COMPLEX I INTERMEDIATE-ASSOCIATED PROTEIN 30"/>
    <property type="match status" value="1"/>
</dbReference>
<accession>A0A671XHG9</accession>
<dbReference type="AlphaFoldDB" id="A0A671XHG9"/>
<evidence type="ECO:0000256" key="7">
    <source>
        <dbReference type="ARBA" id="ARBA00031882"/>
    </source>
</evidence>
<dbReference type="PANTHER" id="PTHR13194:SF18">
    <property type="entry name" value="COMPLEX I INTERMEDIATE-ASSOCIATED PROTEIN 30, MITOCHONDRIAL"/>
    <property type="match status" value="1"/>
</dbReference>
<dbReference type="GeneTree" id="ENSGT00390000007200"/>
<dbReference type="GeneID" id="115566226"/>
<dbReference type="CTD" id="51103"/>
<evidence type="ECO:0000256" key="6">
    <source>
        <dbReference type="ARBA" id="ARBA00029396"/>
    </source>
</evidence>
<dbReference type="Proteomes" id="UP000472265">
    <property type="component" value="Chromosome 16"/>
</dbReference>
<evidence type="ECO:0000256" key="8">
    <source>
        <dbReference type="ARBA" id="ARBA00047124"/>
    </source>
</evidence>
<dbReference type="Gene3D" id="2.60.120.430">
    <property type="entry name" value="Galactose-binding lectin"/>
    <property type="match status" value="1"/>
</dbReference>
<dbReference type="FunCoup" id="A0A671XHG9">
    <property type="interactions" value="1336"/>
</dbReference>
<dbReference type="OMA" id="KRTGYAN"/>
<dbReference type="GO" id="GO:0006120">
    <property type="term" value="P:mitochondrial electron transport, NADH to ubiquinone"/>
    <property type="evidence" value="ECO:0007669"/>
    <property type="project" value="TreeGrafter"/>
</dbReference>
<name>A0A671XHG9_SPAAU</name>
<gene>
    <name evidence="10" type="primary">NDUFAF1</name>
    <name evidence="10" type="synonym">ndufaf1</name>
</gene>
<comment type="function">
    <text evidence="6">As part of the MCIA complex, involved in the assembly of the mitochondrial complex I.</text>
</comment>
<evidence type="ECO:0000313" key="10">
    <source>
        <dbReference type="Ensembl" id="ENSSAUP00010048270.1"/>
    </source>
</evidence>
<sequence>MSLPKITRLPPARLLGSIQHHCQQLLLPSITPLTVPRRAIIQSEYRRPGKPKEDKLPWQKINFSLSKGLDGIKKNFALLKKEFSDRWVGPEGKPLREHMLEQTRVIWEFRGPENLEQWVVSSDSEIGGQSEAYLKLSKNNNTLFLYGTLNSTPPRDGETRYSGYCTMRSKQSLASFDRKKYYDWTNFNTLHLRVRGDGRPWMINIGTETYYSHMKDDIYSYFLYTRGGPYWQDVKIPFSKFFLTHRGRIQDEQHPVWLDKINTIGFTLGDKADGPFQLEIDFIGVSKDYAHTEEFAYEQFKRNPEV</sequence>
<dbReference type="Ensembl" id="ENSSAUT00010050776.1">
    <property type="protein sequence ID" value="ENSSAUP00010048270.1"/>
    <property type="gene ID" value="ENSSAUG00010020130.1"/>
</dbReference>
<dbReference type="SUPFAM" id="SSF49785">
    <property type="entry name" value="Galactose-binding domain-like"/>
    <property type="match status" value="1"/>
</dbReference>
<dbReference type="GO" id="GO:0005739">
    <property type="term" value="C:mitochondrion"/>
    <property type="evidence" value="ECO:0007669"/>
    <property type="project" value="UniProtKB-SubCell"/>
</dbReference>
<dbReference type="RefSeq" id="XP_030247861.1">
    <property type="nucleotide sequence ID" value="XM_030392001.1"/>
</dbReference>
<keyword evidence="11" id="KW-1185">Reference proteome</keyword>
<dbReference type="OrthoDB" id="42561at2759"/>
<proteinExistence type="inferred from homology"/>
<comment type="subunit">
    <text evidence="8">Part of the mitochondrial complex I assembly/MCIA complex that comprises at least the core subunits TMEM126B, NDUFAF1, ECSIT and ACAD9 and complement subunits such as COA1 and TMEM186. Interacts with ECSIT. Interacts with ACAD9. At early stages of complex I assembly, it is found in intermediate subcomplexes that contain different subunits including NDUFB6, NDUFA6, NDUFA9, NDUFS3, NDUFS7, ND1, ND2 and ND3. Interacts with TMEM70 and TMEM242.</text>
</comment>
<keyword evidence="5" id="KW-0143">Chaperone</keyword>
<organism evidence="10 11">
    <name type="scientific">Sparus aurata</name>
    <name type="common">Gilthead sea bream</name>
    <dbReference type="NCBI Taxonomy" id="8175"/>
    <lineage>
        <taxon>Eukaryota</taxon>
        <taxon>Metazoa</taxon>
        <taxon>Chordata</taxon>
        <taxon>Craniata</taxon>
        <taxon>Vertebrata</taxon>
        <taxon>Euteleostomi</taxon>
        <taxon>Actinopterygii</taxon>
        <taxon>Neopterygii</taxon>
        <taxon>Teleostei</taxon>
        <taxon>Neoteleostei</taxon>
        <taxon>Acanthomorphata</taxon>
        <taxon>Eupercaria</taxon>
        <taxon>Spariformes</taxon>
        <taxon>Sparidae</taxon>
        <taxon>Sparus</taxon>
    </lineage>
</organism>
<evidence type="ECO:0000259" key="9">
    <source>
        <dbReference type="Pfam" id="PF08547"/>
    </source>
</evidence>
<reference evidence="10" key="1">
    <citation type="submission" date="2021-04" db="EMBL/GenBank/DDBJ databases">
        <authorList>
            <consortium name="Wellcome Sanger Institute Data Sharing"/>
        </authorList>
    </citation>
    <scope>NUCLEOTIDE SEQUENCE [LARGE SCALE GENOMIC DNA]</scope>
</reference>
<evidence type="ECO:0000256" key="5">
    <source>
        <dbReference type="ARBA" id="ARBA00023186"/>
    </source>
</evidence>
<dbReference type="RefSeq" id="XP_030247860.1">
    <property type="nucleotide sequence ID" value="XM_030392000.1"/>
</dbReference>
<dbReference type="Pfam" id="PF08547">
    <property type="entry name" value="CIA30"/>
    <property type="match status" value="1"/>
</dbReference>
<evidence type="ECO:0000313" key="11">
    <source>
        <dbReference type="Proteomes" id="UP000472265"/>
    </source>
</evidence>
<dbReference type="GO" id="GO:0051082">
    <property type="term" value="F:unfolded protein binding"/>
    <property type="evidence" value="ECO:0007669"/>
    <property type="project" value="TreeGrafter"/>
</dbReference>
<dbReference type="InterPro" id="IPR013857">
    <property type="entry name" value="NADH-UbQ_OxRdtase-assoc_prot30"/>
</dbReference>
<keyword evidence="4" id="KW-0496">Mitochondrion</keyword>
<reference evidence="10" key="3">
    <citation type="submission" date="2025-09" db="UniProtKB">
        <authorList>
            <consortium name="Ensembl"/>
        </authorList>
    </citation>
    <scope>IDENTIFICATION</scope>
</reference>
<evidence type="ECO:0000256" key="3">
    <source>
        <dbReference type="ARBA" id="ARBA00020004"/>
    </source>
</evidence>
<dbReference type="InParanoid" id="A0A671XHG9"/>
<dbReference type="InterPro" id="IPR039131">
    <property type="entry name" value="NDUFAF1"/>
</dbReference>
<protein>
    <recommendedName>
        <fullName evidence="3">Complex I intermediate-associated protein 30, mitochondrial</fullName>
    </recommendedName>
    <alternativeName>
        <fullName evidence="7">NADH dehydrogenase [ubiquinone] 1 alpha subcomplex assembly factor 1</fullName>
    </alternativeName>
</protein>
<reference evidence="10" key="2">
    <citation type="submission" date="2025-08" db="UniProtKB">
        <authorList>
            <consortium name="Ensembl"/>
        </authorList>
    </citation>
    <scope>IDENTIFICATION</scope>
</reference>
<feature type="domain" description="NADH:ubiquinone oxidoreductase intermediate-associated protein 30" evidence="9">
    <location>
        <begin position="107"/>
        <end position="280"/>
    </location>
</feature>
<evidence type="ECO:0000256" key="1">
    <source>
        <dbReference type="ARBA" id="ARBA00004173"/>
    </source>
</evidence>
<evidence type="ECO:0000256" key="2">
    <source>
        <dbReference type="ARBA" id="ARBA00007884"/>
    </source>
</evidence>
<comment type="subcellular location">
    <subcellularLocation>
        <location evidence="1">Mitochondrion</location>
    </subcellularLocation>
</comment>
<dbReference type="InterPro" id="IPR008979">
    <property type="entry name" value="Galactose-bd-like_sf"/>
</dbReference>